<gene>
    <name evidence="2" type="ORF">AXG55_13300</name>
</gene>
<organism evidence="2 3">
    <name type="scientific">Silvanigrella aquatica</name>
    <dbReference type="NCBI Taxonomy" id="1915309"/>
    <lineage>
        <taxon>Bacteria</taxon>
        <taxon>Pseudomonadati</taxon>
        <taxon>Bdellovibrionota</taxon>
        <taxon>Oligoflexia</taxon>
        <taxon>Silvanigrellales</taxon>
        <taxon>Silvanigrellaceae</taxon>
        <taxon>Silvanigrella</taxon>
    </lineage>
</organism>
<dbReference type="STRING" id="1915309.AXG55_13300"/>
<proteinExistence type="predicted"/>
<evidence type="ECO:0000313" key="2">
    <source>
        <dbReference type="EMBL" id="APJ04821.1"/>
    </source>
</evidence>
<keyword evidence="3" id="KW-1185">Reference proteome</keyword>
<keyword evidence="1" id="KW-0732">Signal</keyword>
<sequence>MFLKTSYFGIFSLAIIAGKSFAGEPTLTNKCALEGVNTPSNSSGFLMDSECKNAYVLPPNIGKIQVTSVQQNQNLGICPALKIDQDIVHESAKTKLMIIQKINKMIEDYAPLQKERDKLFVIKNKKKAEYDSATLILDNAKVKEKSLMERVLENKSAYDRIVIIGGTSIEIQAARDRYENSLAEYKIFISGELVLTENKYLNSKKEYQKYSDEFAYYDTKYVESLKPLSDLQRMVDDIERSAMESYKKYVNLEGLTANMIFKVNSDELVSSFNNSNQHLKITWQQMPIKEALFSASLKDTSSLPDSSISAVIDSKIPGIKSQNLSNIDINSNLPSLNEQNNSSSYPFGSVSGFVRLNLNGACVYYTNVNTPAPGSNINNISANISMNVTYTYQAKLNRYFLARYNLKNMVSKIENKSTSGGWFTSQTLHSIVENKNSNDWFEIKFGGDYSYTQEEQNEITREEKALLIDRALRQFAVFNAGSTPPSLISPPPSGVMYASNGLQKCYHLYCQIGSLVLGTVGSIFGSSNALATFQAKSNIWVENRVEGFQIQDRSGTLTFSN</sequence>
<reference evidence="2 3" key="1">
    <citation type="submission" date="2016-10" db="EMBL/GenBank/DDBJ databases">
        <title>Silvanigrella aquatica sp. nov., isolated from a freshwater lake located in the Black Forest, Germany, description of Silvanigrellaceae fam. nov., Silvanigrellales ord. nov., reclassification of the order Bdellovibrionales in the class Oligoflexia, reclassification of the families Bacteriovoracaceae and Halobacteriovoraceae in the new order Bacteriovoracales ord. nov., and reclassification of the family Pseudobacteriovoracaceae in the order Oligoflexiales.</title>
        <authorList>
            <person name="Hahn M.W."/>
            <person name="Schmidt J."/>
            <person name="Koll U."/>
            <person name="Rohde M."/>
            <person name="Verbag S."/>
            <person name="Pitt A."/>
            <person name="Nakai R."/>
            <person name="Naganuma T."/>
            <person name="Lang E."/>
        </authorList>
    </citation>
    <scope>NUCLEOTIDE SEQUENCE [LARGE SCALE GENOMIC DNA]</scope>
    <source>
        <strain evidence="2 3">MWH-Nonnen-W8red</strain>
    </source>
</reference>
<dbReference type="KEGG" id="saqi:AXG55_13300"/>
<dbReference type="OrthoDB" id="6295933at2"/>
<name>A0A1L4D3P3_9BACT</name>
<feature type="signal peptide" evidence="1">
    <location>
        <begin position="1"/>
        <end position="22"/>
    </location>
</feature>
<dbReference type="EMBL" id="CP017834">
    <property type="protein sequence ID" value="APJ04821.1"/>
    <property type="molecule type" value="Genomic_DNA"/>
</dbReference>
<evidence type="ECO:0000256" key="1">
    <source>
        <dbReference type="SAM" id="SignalP"/>
    </source>
</evidence>
<feature type="chain" id="PRO_5013222067" evidence="1">
    <location>
        <begin position="23"/>
        <end position="561"/>
    </location>
</feature>
<dbReference type="RefSeq" id="WP_148698577.1">
    <property type="nucleotide sequence ID" value="NZ_CP017834.1"/>
</dbReference>
<dbReference type="AlphaFoldDB" id="A0A1L4D3P3"/>
<protein>
    <submittedName>
        <fullName evidence="2">Uncharacterized protein</fullName>
    </submittedName>
</protein>
<dbReference type="Proteomes" id="UP000184731">
    <property type="component" value="Chromosome"/>
</dbReference>
<accession>A0A1L4D3P3</accession>
<evidence type="ECO:0000313" key="3">
    <source>
        <dbReference type="Proteomes" id="UP000184731"/>
    </source>
</evidence>